<keyword evidence="2" id="KW-1185">Reference proteome</keyword>
<reference evidence="2" key="1">
    <citation type="submission" date="2013-01" db="EMBL/GenBank/DDBJ databases">
        <title>Draft Genome Sequence of a Mulberry Tree, Morus notabilis C.K. Schneid.</title>
        <authorList>
            <person name="He N."/>
            <person name="Zhao S."/>
        </authorList>
    </citation>
    <scope>NUCLEOTIDE SEQUENCE</scope>
</reference>
<gene>
    <name evidence="1" type="ORF">L484_008590</name>
</gene>
<evidence type="ECO:0000313" key="1">
    <source>
        <dbReference type="EMBL" id="EXB38562.1"/>
    </source>
</evidence>
<name>W9QUB0_9ROSA</name>
<dbReference type="AlphaFoldDB" id="W9QUB0"/>
<organism evidence="1 2">
    <name type="scientific">Morus notabilis</name>
    <dbReference type="NCBI Taxonomy" id="981085"/>
    <lineage>
        <taxon>Eukaryota</taxon>
        <taxon>Viridiplantae</taxon>
        <taxon>Streptophyta</taxon>
        <taxon>Embryophyta</taxon>
        <taxon>Tracheophyta</taxon>
        <taxon>Spermatophyta</taxon>
        <taxon>Magnoliopsida</taxon>
        <taxon>eudicotyledons</taxon>
        <taxon>Gunneridae</taxon>
        <taxon>Pentapetalae</taxon>
        <taxon>rosids</taxon>
        <taxon>fabids</taxon>
        <taxon>Rosales</taxon>
        <taxon>Moraceae</taxon>
        <taxon>Moreae</taxon>
        <taxon>Morus</taxon>
    </lineage>
</organism>
<dbReference type="Proteomes" id="UP000030645">
    <property type="component" value="Unassembled WGS sequence"/>
</dbReference>
<protein>
    <submittedName>
        <fullName evidence="1">Uncharacterized protein</fullName>
    </submittedName>
</protein>
<accession>W9QUB0</accession>
<dbReference type="EMBL" id="KE343698">
    <property type="protein sequence ID" value="EXB38562.1"/>
    <property type="molecule type" value="Genomic_DNA"/>
</dbReference>
<sequence length="71" mass="7792">MGHNTTTQLESNTYFAALASRSLGSGIWCLRRSGQQCGFLIHKDPDDDARFSEIWAMTAAWGDKDGEGTPI</sequence>
<evidence type="ECO:0000313" key="2">
    <source>
        <dbReference type="Proteomes" id="UP000030645"/>
    </source>
</evidence>
<proteinExistence type="predicted"/>